<accession>A0A5C6D7G6</accession>
<comment type="caution">
    <text evidence="1">The sequence shown here is derived from an EMBL/GenBank/DDBJ whole genome shotgun (WGS) entry which is preliminary data.</text>
</comment>
<name>A0A5C6D7G6_9BACT</name>
<evidence type="ECO:0000313" key="1">
    <source>
        <dbReference type="EMBL" id="TWU31186.1"/>
    </source>
</evidence>
<sequence length="68" mass="8023" precursor="true">MSKASPRKARNRRLRVSCRFWEVLPRANETPIRYNLVSDSPVVAWPIDFQVWGKGLAQINMRRAKERL</sequence>
<organism evidence="1 2">
    <name type="scientific">Novipirellula artificiosorum</name>
    <dbReference type="NCBI Taxonomy" id="2528016"/>
    <lineage>
        <taxon>Bacteria</taxon>
        <taxon>Pseudomonadati</taxon>
        <taxon>Planctomycetota</taxon>
        <taxon>Planctomycetia</taxon>
        <taxon>Pirellulales</taxon>
        <taxon>Pirellulaceae</taxon>
        <taxon>Novipirellula</taxon>
    </lineage>
</organism>
<gene>
    <name evidence="1" type="ORF">Poly41_63770</name>
</gene>
<dbReference type="EMBL" id="SJPV01000018">
    <property type="protein sequence ID" value="TWU31186.1"/>
    <property type="molecule type" value="Genomic_DNA"/>
</dbReference>
<reference evidence="1 2" key="1">
    <citation type="submission" date="2019-02" db="EMBL/GenBank/DDBJ databases">
        <title>Deep-cultivation of Planctomycetes and their phenomic and genomic characterization uncovers novel biology.</title>
        <authorList>
            <person name="Wiegand S."/>
            <person name="Jogler M."/>
            <person name="Boedeker C."/>
            <person name="Pinto D."/>
            <person name="Vollmers J."/>
            <person name="Rivas-Marin E."/>
            <person name="Kohn T."/>
            <person name="Peeters S.H."/>
            <person name="Heuer A."/>
            <person name="Rast P."/>
            <person name="Oberbeckmann S."/>
            <person name="Bunk B."/>
            <person name="Jeske O."/>
            <person name="Meyerdierks A."/>
            <person name="Storesund J.E."/>
            <person name="Kallscheuer N."/>
            <person name="Luecker S."/>
            <person name="Lage O.M."/>
            <person name="Pohl T."/>
            <person name="Merkel B.J."/>
            <person name="Hornburger P."/>
            <person name="Mueller R.-W."/>
            <person name="Bruemmer F."/>
            <person name="Labrenz M."/>
            <person name="Spormann A.M."/>
            <person name="Op Den Camp H."/>
            <person name="Overmann J."/>
            <person name="Amann R."/>
            <person name="Jetten M.S.M."/>
            <person name="Mascher T."/>
            <person name="Medema M.H."/>
            <person name="Devos D.P."/>
            <person name="Kaster A.-K."/>
            <person name="Ovreas L."/>
            <person name="Rohde M."/>
            <person name="Galperin M.Y."/>
            <person name="Jogler C."/>
        </authorList>
    </citation>
    <scope>NUCLEOTIDE SEQUENCE [LARGE SCALE GENOMIC DNA]</scope>
    <source>
        <strain evidence="1 2">Poly41</strain>
    </source>
</reference>
<protein>
    <submittedName>
        <fullName evidence="1">Uncharacterized protein</fullName>
    </submittedName>
</protein>
<dbReference type="AlphaFoldDB" id="A0A5C6D7G6"/>
<evidence type="ECO:0000313" key="2">
    <source>
        <dbReference type="Proteomes" id="UP000319143"/>
    </source>
</evidence>
<keyword evidence="2" id="KW-1185">Reference proteome</keyword>
<dbReference type="Proteomes" id="UP000319143">
    <property type="component" value="Unassembled WGS sequence"/>
</dbReference>
<proteinExistence type="predicted"/>